<proteinExistence type="predicted"/>
<reference evidence="2 3" key="1">
    <citation type="submission" date="2019-01" db="EMBL/GenBank/DDBJ databases">
        <authorList>
            <person name="Chen W.-M."/>
        </authorList>
    </citation>
    <scope>NUCLEOTIDE SEQUENCE [LARGE SCALE GENOMIC DNA]</scope>
    <source>
        <strain evidence="2 3">CCP-7</strain>
    </source>
</reference>
<evidence type="ECO:0008006" key="4">
    <source>
        <dbReference type="Google" id="ProtNLM"/>
    </source>
</evidence>
<dbReference type="AlphaFoldDB" id="A0A437MAC6"/>
<feature type="chain" id="PRO_5019051503" description="PEP-CTERM sorting domain-containing protein" evidence="1">
    <location>
        <begin position="21"/>
        <end position="226"/>
    </location>
</feature>
<feature type="signal peptide" evidence="1">
    <location>
        <begin position="1"/>
        <end position="20"/>
    </location>
</feature>
<keyword evidence="1" id="KW-0732">Signal</keyword>
<dbReference type="EMBL" id="SACN01000001">
    <property type="protein sequence ID" value="RVT94595.1"/>
    <property type="molecule type" value="Genomic_DNA"/>
</dbReference>
<gene>
    <name evidence="2" type="ORF">EOD43_12380</name>
</gene>
<keyword evidence="3" id="KW-1185">Reference proteome</keyword>
<dbReference type="Proteomes" id="UP000282971">
    <property type="component" value="Unassembled WGS sequence"/>
</dbReference>
<protein>
    <recommendedName>
        <fullName evidence="4">PEP-CTERM sorting domain-containing protein</fullName>
    </recommendedName>
</protein>
<organism evidence="2 3">
    <name type="scientific">Sphingomonas crocodyli</name>
    <dbReference type="NCBI Taxonomy" id="1979270"/>
    <lineage>
        <taxon>Bacteria</taxon>
        <taxon>Pseudomonadati</taxon>
        <taxon>Pseudomonadota</taxon>
        <taxon>Alphaproteobacteria</taxon>
        <taxon>Sphingomonadales</taxon>
        <taxon>Sphingomonadaceae</taxon>
        <taxon>Sphingomonas</taxon>
    </lineage>
</organism>
<dbReference type="OrthoDB" id="7504626at2"/>
<dbReference type="RefSeq" id="WP_127744169.1">
    <property type="nucleotide sequence ID" value="NZ_SACN01000001.1"/>
</dbReference>
<evidence type="ECO:0000256" key="1">
    <source>
        <dbReference type="SAM" id="SignalP"/>
    </source>
</evidence>
<dbReference type="NCBIfam" id="NF033947">
    <property type="entry name" value="PEP-cistern"/>
    <property type="match status" value="1"/>
</dbReference>
<sequence length="226" mass="22973">MRASWAIAVGLALAPVPGEAALVISQAQAGTSFEVDFGGAVLGLINQPNLGALGRFTFAGASNAGKTYNFTYALTNDSTVASQVRSFGLDVVGAAVQTVTSTGAFATNYINPLSGLIGSDLCFTPTSFGTCGLVGNSSVTMGQTGTGSFALTFANAMESIALDDFRVNYTGVLGLYGATGTGDITSVVGQVSAAPEPTTWLTMLLGFALVGAAMRRGLRPVHPRRA</sequence>
<accession>A0A437MAC6</accession>
<dbReference type="NCBIfam" id="NF035944">
    <property type="entry name" value="PEPxxWA-CTERM"/>
    <property type="match status" value="1"/>
</dbReference>
<name>A0A437MAC6_9SPHN</name>
<evidence type="ECO:0000313" key="2">
    <source>
        <dbReference type="EMBL" id="RVT94595.1"/>
    </source>
</evidence>
<evidence type="ECO:0000313" key="3">
    <source>
        <dbReference type="Proteomes" id="UP000282971"/>
    </source>
</evidence>
<comment type="caution">
    <text evidence="2">The sequence shown here is derived from an EMBL/GenBank/DDBJ whole genome shotgun (WGS) entry which is preliminary data.</text>
</comment>